<dbReference type="AlphaFoldDB" id="A0A9W4GPU5"/>
<dbReference type="Proteomes" id="UP001152519">
    <property type="component" value="Unassembled WGS sequence"/>
</dbReference>
<name>A0A9W4GPU5_9ACTN</name>
<reference evidence="1" key="1">
    <citation type="submission" date="2021-05" db="EMBL/GenBank/DDBJ databases">
        <authorList>
            <person name="Arsene-Ploetze F."/>
        </authorList>
    </citation>
    <scope>NUCLEOTIDE SEQUENCE</scope>
    <source>
        <strain evidence="1">DSM 42138</strain>
    </source>
</reference>
<gene>
    <name evidence="1" type="ORF">SCOCK_180120</name>
</gene>
<evidence type="ECO:0000313" key="1">
    <source>
        <dbReference type="EMBL" id="CAG6392743.1"/>
    </source>
</evidence>
<dbReference type="EMBL" id="CAJSLV010000046">
    <property type="protein sequence ID" value="CAG6392743.1"/>
    <property type="molecule type" value="Genomic_DNA"/>
</dbReference>
<evidence type="ECO:0000313" key="2">
    <source>
        <dbReference type="Proteomes" id="UP001152519"/>
    </source>
</evidence>
<dbReference type="RefSeq" id="WP_251487643.1">
    <property type="nucleotide sequence ID" value="NZ_CAJSLV010000046.1"/>
</dbReference>
<accession>A0A9W4GPU5</accession>
<sequence>MTPRERRAALQVAARAVNTAECLDLLRMLGLAPMAEQGSERRGGIAPDASAGHQRGCRCDACKAAAAARSAAWRDKVHGDAEAADRAGHGKQGTYKNYGCRCDRCLAAHDAHLAARRARRATRAADGTAVPR</sequence>
<proteinExistence type="predicted"/>
<comment type="caution">
    <text evidence="1">The sequence shown here is derived from an EMBL/GenBank/DDBJ whole genome shotgun (WGS) entry which is preliminary data.</text>
</comment>
<protein>
    <submittedName>
        <fullName evidence="1">Uncharacterized protein</fullName>
    </submittedName>
</protein>
<keyword evidence="2" id="KW-1185">Reference proteome</keyword>
<organism evidence="1 2">
    <name type="scientific">Actinacidiphila cocklensis</name>
    <dbReference type="NCBI Taxonomy" id="887465"/>
    <lineage>
        <taxon>Bacteria</taxon>
        <taxon>Bacillati</taxon>
        <taxon>Actinomycetota</taxon>
        <taxon>Actinomycetes</taxon>
        <taxon>Kitasatosporales</taxon>
        <taxon>Streptomycetaceae</taxon>
        <taxon>Actinacidiphila</taxon>
    </lineage>
</organism>